<name>A0ABZ2M745_9BACT</name>
<protein>
    <submittedName>
        <fullName evidence="1">Uncharacterized protein</fullName>
    </submittedName>
</protein>
<sequence>MAVASDSVAVSPGTTHTFSFRVTNRGNLTTRSPARLMVAPPFYFNINREELPAACKVAVSNPEPNIPEVAECSIPAGIAPGEQRTIDLPLDVLADGPSGLSTARVFVGTGEDDVEAYLGDRASAHHTNYTGAWSRRDAHGECERRARSSLERGGFRGPLRR</sequence>
<reference evidence="1 2" key="1">
    <citation type="submission" date="2021-12" db="EMBL/GenBank/DDBJ databases">
        <title>Discovery of the Pendulisporaceae a myxobacterial family with distinct sporulation behavior and unique specialized metabolism.</title>
        <authorList>
            <person name="Garcia R."/>
            <person name="Popoff A."/>
            <person name="Bader C.D."/>
            <person name="Loehr J."/>
            <person name="Walesch S."/>
            <person name="Walt C."/>
            <person name="Boldt J."/>
            <person name="Bunk B."/>
            <person name="Haeckl F.J.F.P.J."/>
            <person name="Gunesch A.P."/>
            <person name="Birkelbach J."/>
            <person name="Nuebel U."/>
            <person name="Pietschmann T."/>
            <person name="Bach T."/>
            <person name="Mueller R."/>
        </authorList>
    </citation>
    <scope>NUCLEOTIDE SEQUENCE [LARGE SCALE GENOMIC DNA]</scope>
    <source>
        <strain evidence="1 2">MSr11954</strain>
    </source>
</reference>
<proteinExistence type="predicted"/>
<dbReference type="Proteomes" id="UP001370348">
    <property type="component" value="Chromosome"/>
</dbReference>
<accession>A0ABZ2M745</accession>
<organism evidence="1 2">
    <name type="scientific">Pendulispora albinea</name>
    <dbReference type="NCBI Taxonomy" id="2741071"/>
    <lineage>
        <taxon>Bacteria</taxon>
        <taxon>Pseudomonadati</taxon>
        <taxon>Myxococcota</taxon>
        <taxon>Myxococcia</taxon>
        <taxon>Myxococcales</taxon>
        <taxon>Sorangiineae</taxon>
        <taxon>Pendulisporaceae</taxon>
        <taxon>Pendulispora</taxon>
    </lineage>
</organism>
<keyword evidence="2" id="KW-1185">Reference proteome</keyword>
<dbReference type="RefSeq" id="WP_394827961.1">
    <property type="nucleotide sequence ID" value="NZ_CP089984.1"/>
</dbReference>
<gene>
    <name evidence="1" type="ORF">LZC94_13835</name>
</gene>
<evidence type="ECO:0000313" key="2">
    <source>
        <dbReference type="Proteomes" id="UP001370348"/>
    </source>
</evidence>
<evidence type="ECO:0000313" key="1">
    <source>
        <dbReference type="EMBL" id="WXB18326.1"/>
    </source>
</evidence>
<dbReference type="EMBL" id="CP089984">
    <property type="protein sequence ID" value="WXB18326.1"/>
    <property type="molecule type" value="Genomic_DNA"/>
</dbReference>